<dbReference type="Pfam" id="PF01569">
    <property type="entry name" value="PAP2"/>
    <property type="match status" value="1"/>
</dbReference>
<accession>A0ABP8R4E0</accession>
<dbReference type="PANTHER" id="PTHR14969:SF13">
    <property type="entry name" value="AT30094P"/>
    <property type="match status" value="1"/>
</dbReference>
<dbReference type="CDD" id="cd03392">
    <property type="entry name" value="PAP2_like_2"/>
    <property type="match status" value="1"/>
</dbReference>
<feature type="transmembrane region" description="Helical" evidence="1">
    <location>
        <begin position="64"/>
        <end position="88"/>
    </location>
</feature>
<dbReference type="Proteomes" id="UP001500503">
    <property type="component" value="Unassembled WGS sequence"/>
</dbReference>
<dbReference type="SUPFAM" id="SSF48317">
    <property type="entry name" value="Acid phosphatase/Vanadium-dependent haloperoxidase"/>
    <property type="match status" value="1"/>
</dbReference>
<dbReference type="Gene3D" id="1.20.144.10">
    <property type="entry name" value="Phosphatidic acid phosphatase type 2/haloperoxidase"/>
    <property type="match status" value="1"/>
</dbReference>
<proteinExistence type="predicted"/>
<gene>
    <name evidence="3" type="ORF">GCM10023191_091430</name>
</gene>
<dbReference type="PANTHER" id="PTHR14969">
    <property type="entry name" value="SPHINGOSINE-1-PHOSPHATE PHOSPHOHYDROLASE"/>
    <property type="match status" value="1"/>
</dbReference>
<protein>
    <recommendedName>
        <fullName evidence="2">Phosphatidic acid phosphatase type 2/haloperoxidase domain-containing protein</fullName>
    </recommendedName>
</protein>
<dbReference type="InterPro" id="IPR000326">
    <property type="entry name" value="PAP2/HPO"/>
</dbReference>
<comment type="caution">
    <text evidence="3">The sequence shown here is derived from an EMBL/GenBank/DDBJ whole genome shotgun (WGS) entry which is preliminary data.</text>
</comment>
<evidence type="ECO:0000313" key="3">
    <source>
        <dbReference type="EMBL" id="GAA4517989.1"/>
    </source>
</evidence>
<evidence type="ECO:0000313" key="4">
    <source>
        <dbReference type="Proteomes" id="UP001500503"/>
    </source>
</evidence>
<keyword evidence="1" id="KW-0812">Transmembrane</keyword>
<name>A0ABP8R4E0_9ACTN</name>
<keyword evidence="4" id="KW-1185">Reference proteome</keyword>
<dbReference type="EMBL" id="BAABHF010000059">
    <property type="protein sequence ID" value="GAA4517989.1"/>
    <property type="molecule type" value="Genomic_DNA"/>
</dbReference>
<evidence type="ECO:0000259" key="2">
    <source>
        <dbReference type="SMART" id="SM00014"/>
    </source>
</evidence>
<feature type="transmembrane region" description="Helical" evidence="1">
    <location>
        <begin position="200"/>
        <end position="218"/>
    </location>
</feature>
<keyword evidence="1" id="KW-1133">Transmembrane helix</keyword>
<reference evidence="4" key="1">
    <citation type="journal article" date="2019" name="Int. J. Syst. Evol. Microbiol.">
        <title>The Global Catalogue of Microorganisms (GCM) 10K type strain sequencing project: providing services to taxonomists for standard genome sequencing and annotation.</title>
        <authorList>
            <consortium name="The Broad Institute Genomics Platform"/>
            <consortium name="The Broad Institute Genome Sequencing Center for Infectious Disease"/>
            <person name="Wu L."/>
            <person name="Ma J."/>
        </authorList>
    </citation>
    <scope>NUCLEOTIDE SEQUENCE [LARGE SCALE GENOMIC DNA]</scope>
    <source>
        <strain evidence="4">JCM 17933</strain>
    </source>
</reference>
<feature type="transmembrane region" description="Helical" evidence="1">
    <location>
        <begin position="100"/>
        <end position="121"/>
    </location>
</feature>
<feature type="transmembrane region" description="Helical" evidence="1">
    <location>
        <begin position="21"/>
        <end position="44"/>
    </location>
</feature>
<dbReference type="SMART" id="SM00014">
    <property type="entry name" value="acidPPc"/>
    <property type="match status" value="1"/>
</dbReference>
<feature type="domain" description="Phosphatidic acid phosphatase type 2/haloperoxidase" evidence="2">
    <location>
        <begin position="102"/>
        <end position="216"/>
    </location>
</feature>
<dbReference type="InterPro" id="IPR036938">
    <property type="entry name" value="PAP2/HPO_sf"/>
</dbReference>
<keyword evidence="1" id="KW-0472">Membrane</keyword>
<dbReference type="RefSeq" id="WP_345474916.1">
    <property type="nucleotide sequence ID" value="NZ_BAABHF010000059.1"/>
</dbReference>
<organism evidence="3 4">
    <name type="scientific">Actinoallomurus oryzae</name>
    <dbReference type="NCBI Taxonomy" id="502180"/>
    <lineage>
        <taxon>Bacteria</taxon>
        <taxon>Bacillati</taxon>
        <taxon>Actinomycetota</taxon>
        <taxon>Actinomycetes</taxon>
        <taxon>Streptosporangiales</taxon>
        <taxon>Thermomonosporaceae</taxon>
        <taxon>Actinoallomurus</taxon>
    </lineage>
</organism>
<feature type="transmembrane region" description="Helical" evidence="1">
    <location>
        <begin position="174"/>
        <end position="194"/>
    </location>
</feature>
<sequence>MRTRAADAVPSACAPALARAGRITVAVAAVLLVALFTAVVMRHGRPFPPDLSLHRWSLGHRPGAARAVAAALTATGVGVVPYVLALAAGALTGRGARGRALAAVAAMLVLLVVQLLRFGLATAIGRSRPPAADWAVHVSGFAFPSGHTVTSATAAGLLIWALCRRDGGWPRTVAVSLLAVWAAAVGLTRIYLGVHWPTDVAGGWLMTVVLLGLAAMVLPRLPAVRPRDEDPAADA</sequence>
<evidence type="ECO:0000256" key="1">
    <source>
        <dbReference type="SAM" id="Phobius"/>
    </source>
</evidence>
<feature type="transmembrane region" description="Helical" evidence="1">
    <location>
        <begin position="141"/>
        <end position="162"/>
    </location>
</feature>